<keyword evidence="3" id="KW-1185">Reference proteome</keyword>
<feature type="region of interest" description="Disordered" evidence="1">
    <location>
        <begin position="75"/>
        <end position="95"/>
    </location>
</feature>
<feature type="region of interest" description="Disordered" evidence="1">
    <location>
        <begin position="381"/>
        <end position="401"/>
    </location>
</feature>
<feature type="non-terminal residue" evidence="2">
    <location>
        <position position="476"/>
    </location>
</feature>
<gene>
    <name evidence="2" type="ORF">BINO364_LOCUS15836</name>
</gene>
<reference evidence="2" key="1">
    <citation type="submission" date="2021-12" db="EMBL/GenBank/DDBJ databases">
        <authorList>
            <person name="Martin H S."/>
        </authorList>
    </citation>
    <scope>NUCLEOTIDE SEQUENCE</scope>
</reference>
<organism evidence="2 3">
    <name type="scientific">Brenthis ino</name>
    <name type="common">lesser marbled fritillary</name>
    <dbReference type="NCBI Taxonomy" id="405034"/>
    <lineage>
        <taxon>Eukaryota</taxon>
        <taxon>Metazoa</taxon>
        <taxon>Ecdysozoa</taxon>
        <taxon>Arthropoda</taxon>
        <taxon>Hexapoda</taxon>
        <taxon>Insecta</taxon>
        <taxon>Pterygota</taxon>
        <taxon>Neoptera</taxon>
        <taxon>Endopterygota</taxon>
        <taxon>Lepidoptera</taxon>
        <taxon>Glossata</taxon>
        <taxon>Ditrysia</taxon>
        <taxon>Papilionoidea</taxon>
        <taxon>Nymphalidae</taxon>
        <taxon>Heliconiinae</taxon>
        <taxon>Argynnini</taxon>
        <taxon>Brenthis</taxon>
    </lineage>
</organism>
<evidence type="ECO:0000313" key="2">
    <source>
        <dbReference type="EMBL" id="CAH0730912.1"/>
    </source>
</evidence>
<dbReference type="OrthoDB" id="7491828at2759"/>
<accession>A0A8J9V3Z7</accession>
<protein>
    <submittedName>
        <fullName evidence="2">Uncharacterized protein</fullName>
    </submittedName>
</protein>
<dbReference type="Proteomes" id="UP000838878">
    <property type="component" value="Chromosome 9"/>
</dbReference>
<evidence type="ECO:0000313" key="3">
    <source>
        <dbReference type="Proteomes" id="UP000838878"/>
    </source>
</evidence>
<dbReference type="EMBL" id="OV170229">
    <property type="protein sequence ID" value="CAH0730912.1"/>
    <property type="molecule type" value="Genomic_DNA"/>
</dbReference>
<proteinExistence type="predicted"/>
<sequence>MRVTGIESAPVSARISRITYLLRSWLVSMRLAAVAGIDATNVQPKRKVPPRPRPGQKKFLSSVLTILSKSTASTQYPDVNEFPDKTRKPKPRRVKNDKIEAQNAKIRYKSRVLNQNVVNDEDFVILQSKKDIAHTTSNYSETTNIRWSDLEISGKENSKYNEVVEGKKFSNKDESTTVTEMDKNDDKIYNLFVDLLETTFNINNVQTEHEKQLKKNDSNIVLEINEEVAKKLEIKSNVKEEQHTVIKDEIELENDIYSEIEDKPINVKLSDIIQPKLKAKSFVHVKKTKTLQKSKSLEAKKSFAKSKKKTLLNILKEQLEMDITYEEPQNLYEALKVLAKNKHRSEKCIEYHKEKLPKFADNDRSDTECMFRQRNLFLRPKRKKKTTKASPKQTDVDRSRPKKIKTNLLKSIPSYKSVEVYGYNYEEPEEEEVSKRNLFTYTSLSVSDVDYYTLLKFPDTSNSNISYQPSKFIYNN</sequence>
<evidence type="ECO:0000256" key="1">
    <source>
        <dbReference type="SAM" id="MobiDB-lite"/>
    </source>
</evidence>
<name>A0A8J9V3Z7_9NEOP</name>
<dbReference type="AlphaFoldDB" id="A0A8J9V3Z7"/>